<feature type="region of interest" description="Disordered" evidence="1">
    <location>
        <begin position="255"/>
        <end position="276"/>
    </location>
</feature>
<feature type="compositionally biased region" description="Low complexity" evidence="1">
    <location>
        <begin position="261"/>
        <end position="276"/>
    </location>
</feature>
<dbReference type="EMBL" id="JACCBU010000001">
    <property type="protein sequence ID" value="NYE74900.1"/>
    <property type="molecule type" value="Genomic_DNA"/>
</dbReference>
<organism evidence="2 3">
    <name type="scientific">Microlunatus parietis</name>
    <dbReference type="NCBI Taxonomy" id="682979"/>
    <lineage>
        <taxon>Bacteria</taxon>
        <taxon>Bacillati</taxon>
        <taxon>Actinomycetota</taxon>
        <taxon>Actinomycetes</taxon>
        <taxon>Propionibacteriales</taxon>
        <taxon>Propionibacteriaceae</taxon>
        <taxon>Microlunatus</taxon>
    </lineage>
</organism>
<comment type="caution">
    <text evidence="2">The sequence shown here is derived from an EMBL/GenBank/DDBJ whole genome shotgun (WGS) entry which is preliminary data.</text>
</comment>
<gene>
    <name evidence="2" type="ORF">BKA15_006229</name>
</gene>
<evidence type="ECO:0000256" key="1">
    <source>
        <dbReference type="SAM" id="MobiDB-lite"/>
    </source>
</evidence>
<protein>
    <submittedName>
        <fullName evidence="2">Uncharacterized protein</fullName>
    </submittedName>
</protein>
<keyword evidence="3" id="KW-1185">Reference proteome</keyword>
<proteinExistence type="predicted"/>
<dbReference type="Proteomes" id="UP000569914">
    <property type="component" value="Unassembled WGS sequence"/>
</dbReference>
<name>A0A7Y9IDR0_9ACTN</name>
<dbReference type="AlphaFoldDB" id="A0A7Y9IDR0"/>
<dbReference type="RefSeq" id="WP_179757492.1">
    <property type="nucleotide sequence ID" value="NZ_JACCBU010000001.1"/>
</dbReference>
<evidence type="ECO:0000313" key="2">
    <source>
        <dbReference type="EMBL" id="NYE74900.1"/>
    </source>
</evidence>
<evidence type="ECO:0000313" key="3">
    <source>
        <dbReference type="Proteomes" id="UP000569914"/>
    </source>
</evidence>
<sequence>MLIAIPGSSDLGGVLGFDAARPDALLRTIRDRFGPFRHRHVLVPTPRHHAVEVREQAHVAVAADPAVRIGILPLHHHALTLALIGRAVLAAELRPGGWTDPGQAVQLLLSLAARSRSLVWHPRLGTVSEPVTSLGERAAGLLPARSYLYELGAPAVIPARSGPGSASPDGWHVAGPPAPQLRAGLGVLAVEPVDFSPYGRRPYAGRNSVEITQLATTSARPWTGPACDDCSATMVDGLCVFCGCGPVGAPDPQPAGDLAPAGVSTGTATTGTGVSA</sequence>
<accession>A0A7Y9IDR0</accession>
<reference evidence="2 3" key="1">
    <citation type="submission" date="2020-07" db="EMBL/GenBank/DDBJ databases">
        <title>Sequencing the genomes of 1000 actinobacteria strains.</title>
        <authorList>
            <person name="Klenk H.-P."/>
        </authorList>
    </citation>
    <scope>NUCLEOTIDE SEQUENCE [LARGE SCALE GENOMIC DNA]</scope>
    <source>
        <strain evidence="2 3">DSM 22083</strain>
    </source>
</reference>